<dbReference type="EMBL" id="LXQA010283572">
    <property type="protein sequence ID" value="MCI40750.1"/>
    <property type="molecule type" value="Genomic_DNA"/>
</dbReference>
<dbReference type="Proteomes" id="UP000265520">
    <property type="component" value="Unassembled WGS sequence"/>
</dbReference>
<feature type="region of interest" description="Disordered" evidence="1">
    <location>
        <begin position="1"/>
        <end position="20"/>
    </location>
</feature>
<evidence type="ECO:0000313" key="2">
    <source>
        <dbReference type="EMBL" id="MCI40750.1"/>
    </source>
</evidence>
<sequence>NIPSTIDIAEENYPPKDNAAGLEGFEQVEEHTNVENIQREIRQQSPPPNVQNQTDDDRIMNEDQNEPGHQVGEPWAKEVVET</sequence>
<accession>A0A392RY95</accession>
<name>A0A392RY95_9FABA</name>
<keyword evidence="3" id="KW-1185">Reference proteome</keyword>
<reference evidence="2 3" key="1">
    <citation type="journal article" date="2018" name="Front. Plant Sci.">
        <title>Red Clover (Trifolium pratense) and Zigzag Clover (T. medium) - A Picture of Genomic Similarities and Differences.</title>
        <authorList>
            <person name="Dluhosova J."/>
            <person name="Istvanek J."/>
            <person name="Nedelnik J."/>
            <person name="Repkova J."/>
        </authorList>
    </citation>
    <scope>NUCLEOTIDE SEQUENCE [LARGE SCALE GENOMIC DNA]</scope>
    <source>
        <strain evidence="3">cv. 10/8</strain>
        <tissue evidence="2">Leaf</tissue>
    </source>
</reference>
<evidence type="ECO:0000256" key="1">
    <source>
        <dbReference type="SAM" id="MobiDB-lite"/>
    </source>
</evidence>
<comment type="caution">
    <text evidence="2">The sequence shown here is derived from an EMBL/GenBank/DDBJ whole genome shotgun (WGS) entry which is preliminary data.</text>
</comment>
<proteinExistence type="predicted"/>
<feature type="non-terminal residue" evidence="2">
    <location>
        <position position="1"/>
    </location>
</feature>
<feature type="non-terminal residue" evidence="2">
    <location>
        <position position="82"/>
    </location>
</feature>
<evidence type="ECO:0000313" key="3">
    <source>
        <dbReference type="Proteomes" id="UP000265520"/>
    </source>
</evidence>
<protein>
    <submittedName>
        <fullName evidence="2">Uncharacterized protein</fullName>
    </submittedName>
</protein>
<organism evidence="2 3">
    <name type="scientific">Trifolium medium</name>
    <dbReference type="NCBI Taxonomy" id="97028"/>
    <lineage>
        <taxon>Eukaryota</taxon>
        <taxon>Viridiplantae</taxon>
        <taxon>Streptophyta</taxon>
        <taxon>Embryophyta</taxon>
        <taxon>Tracheophyta</taxon>
        <taxon>Spermatophyta</taxon>
        <taxon>Magnoliopsida</taxon>
        <taxon>eudicotyledons</taxon>
        <taxon>Gunneridae</taxon>
        <taxon>Pentapetalae</taxon>
        <taxon>rosids</taxon>
        <taxon>fabids</taxon>
        <taxon>Fabales</taxon>
        <taxon>Fabaceae</taxon>
        <taxon>Papilionoideae</taxon>
        <taxon>50 kb inversion clade</taxon>
        <taxon>NPAAA clade</taxon>
        <taxon>Hologalegina</taxon>
        <taxon>IRL clade</taxon>
        <taxon>Trifolieae</taxon>
        <taxon>Trifolium</taxon>
    </lineage>
</organism>
<dbReference type="AlphaFoldDB" id="A0A392RY95"/>
<feature type="region of interest" description="Disordered" evidence="1">
    <location>
        <begin position="38"/>
        <end position="82"/>
    </location>
</feature>